<comment type="catalytic activity">
    <reaction evidence="8">
        <text>Couples ATP hydrolysis with the unwinding of duplex DNA by translocating in the 3'-5' direction.</text>
        <dbReference type="EC" id="5.6.2.4"/>
    </reaction>
</comment>
<dbReference type="SUPFAM" id="SSF52540">
    <property type="entry name" value="P-loop containing nucleoside triphosphate hydrolases"/>
    <property type="match status" value="1"/>
</dbReference>
<organism evidence="15 16">
    <name type="scientific">Desulfobotulus alkaliphilus</name>
    <dbReference type="NCBI Taxonomy" id="622671"/>
    <lineage>
        <taxon>Bacteria</taxon>
        <taxon>Pseudomonadati</taxon>
        <taxon>Thermodesulfobacteriota</taxon>
        <taxon>Desulfobacteria</taxon>
        <taxon>Desulfobacterales</taxon>
        <taxon>Desulfobacteraceae</taxon>
        <taxon>Desulfobotulus</taxon>
    </lineage>
</organism>
<keyword evidence="2 12" id="KW-0547">Nucleotide-binding</keyword>
<gene>
    <name evidence="15" type="ORF">LZ24_00521</name>
</gene>
<evidence type="ECO:0000256" key="8">
    <source>
        <dbReference type="ARBA" id="ARBA00034617"/>
    </source>
</evidence>
<dbReference type="InterPro" id="IPR027417">
    <property type="entry name" value="P-loop_NTPase"/>
</dbReference>
<feature type="domain" description="UvrD-like helicase ATP-binding" evidence="13">
    <location>
        <begin position="1"/>
        <end position="276"/>
    </location>
</feature>
<name>A0A562S6A7_9BACT</name>
<evidence type="ECO:0000313" key="15">
    <source>
        <dbReference type="EMBL" id="TWI76899.1"/>
    </source>
</evidence>
<keyword evidence="6" id="KW-0238">DNA-binding</keyword>
<dbReference type="PANTHER" id="PTHR11070:SF2">
    <property type="entry name" value="ATP-DEPENDENT DNA HELICASE SRS2"/>
    <property type="match status" value="1"/>
</dbReference>
<evidence type="ECO:0000256" key="9">
    <source>
        <dbReference type="ARBA" id="ARBA00034808"/>
    </source>
</evidence>
<dbReference type="Pfam" id="PF00580">
    <property type="entry name" value="UvrD-helicase"/>
    <property type="match status" value="1"/>
</dbReference>
<evidence type="ECO:0000256" key="11">
    <source>
        <dbReference type="ARBA" id="ARBA00048988"/>
    </source>
</evidence>
<dbReference type="EMBL" id="VLLC01000002">
    <property type="protein sequence ID" value="TWI76899.1"/>
    <property type="molecule type" value="Genomic_DNA"/>
</dbReference>
<evidence type="ECO:0000256" key="1">
    <source>
        <dbReference type="ARBA" id="ARBA00009922"/>
    </source>
</evidence>
<dbReference type="Gene3D" id="3.40.50.300">
    <property type="entry name" value="P-loop containing nucleotide triphosphate hydrolases"/>
    <property type="match status" value="2"/>
</dbReference>
<keyword evidence="4 12" id="KW-0347">Helicase</keyword>
<dbReference type="GO" id="GO:0003677">
    <property type="term" value="F:DNA binding"/>
    <property type="evidence" value="ECO:0007669"/>
    <property type="project" value="UniProtKB-KW"/>
</dbReference>
<dbReference type="Gene3D" id="1.10.486.10">
    <property type="entry name" value="PCRA, domain 4"/>
    <property type="match status" value="1"/>
</dbReference>
<dbReference type="PROSITE" id="PS51217">
    <property type="entry name" value="UVRD_HELICASE_CTER"/>
    <property type="match status" value="1"/>
</dbReference>
<dbReference type="GO" id="GO:0000725">
    <property type="term" value="P:recombinational repair"/>
    <property type="evidence" value="ECO:0007669"/>
    <property type="project" value="TreeGrafter"/>
</dbReference>
<dbReference type="GO" id="GO:0043138">
    <property type="term" value="F:3'-5' DNA helicase activity"/>
    <property type="evidence" value="ECO:0007669"/>
    <property type="project" value="UniProtKB-EC"/>
</dbReference>
<comment type="caution">
    <text evidence="15">The sequence shown here is derived from an EMBL/GenBank/DDBJ whole genome shotgun (WGS) entry which is preliminary data.</text>
</comment>
<evidence type="ECO:0000259" key="13">
    <source>
        <dbReference type="PROSITE" id="PS51198"/>
    </source>
</evidence>
<evidence type="ECO:0000256" key="10">
    <source>
        <dbReference type="ARBA" id="ARBA00034923"/>
    </source>
</evidence>
<evidence type="ECO:0000256" key="3">
    <source>
        <dbReference type="ARBA" id="ARBA00022801"/>
    </source>
</evidence>
<dbReference type="OrthoDB" id="9810135at2"/>
<evidence type="ECO:0000256" key="6">
    <source>
        <dbReference type="ARBA" id="ARBA00023125"/>
    </source>
</evidence>
<keyword evidence="16" id="KW-1185">Reference proteome</keyword>
<feature type="binding site" evidence="12">
    <location>
        <begin position="22"/>
        <end position="29"/>
    </location>
    <ligand>
        <name>ATP</name>
        <dbReference type="ChEBI" id="CHEBI:30616"/>
    </ligand>
</feature>
<dbReference type="GO" id="GO:0005524">
    <property type="term" value="F:ATP binding"/>
    <property type="evidence" value="ECO:0007669"/>
    <property type="project" value="UniProtKB-UniRule"/>
</dbReference>
<accession>A0A562S6A7</accession>
<keyword evidence="3 12" id="KW-0378">Hydrolase</keyword>
<dbReference type="Pfam" id="PF13361">
    <property type="entry name" value="UvrD_C"/>
    <property type="match status" value="1"/>
</dbReference>
<dbReference type="GO" id="GO:0016887">
    <property type="term" value="F:ATP hydrolysis activity"/>
    <property type="evidence" value="ECO:0007669"/>
    <property type="project" value="RHEA"/>
</dbReference>
<feature type="domain" description="UvrD-like helicase C-terminal" evidence="14">
    <location>
        <begin position="277"/>
        <end position="544"/>
    </location>
</feature>
<dbReference type="Gene3D" id="1.10.10.160">
    <property type="match status" value="1"/>
</dbReference>
<evidence type="ECO:0000259" key="14">
    <source>
        <dbReference type="PROSITE" id="PS51217"/>
    </source>
</evidence>
<sequence>MDLSKAQQEAVIHMDSPALVIAGAGSGKTRTLTAKIAHLLEKGFSPESILAITFTNKAAEEMKTRLVQQTGLSSDSFPWVRTYHSACLQILKKHTDRAGYTTPIQILAGYQQQKTLQEIVVRLNIDKKETSRLQYKISMAKNHGNPEAFIQTLPEIERVQTLEVFRQYEKALKSINAVDFDNILLKVRDMLRDEKDIRDHYRELFRFILVDEYQDSNNLQEELTRLLLGHGNLFCVGDDWQAVYGFRGSNVNHFLRFQKTYPEARLFRLEENYRSADEIVQAAGALIQNNPHRMEKRCYSGKFGGTVELYYFYNENEEAKWTGRKIAKLVQSGVPLDRIAVIYRTKFCSLAFEKIFRAMNIPYRMLGSKGFFERMEILDINAYLTASAFAKDDASFERILNTPKRGIGPAMVKKMQQVRSAGDSLQDAARHMLGKRMLSPKVHNALENLIGVLDSIRDMTPDAAIREVLSKTGYMDYLEQLSKADKGDFTARQENIDELIYTAGQKENLLSYLEEAALVREDREEDEEKKGRGVNLATVHASKGLEFHSVFVVACEEELFPHWKSMQSAAELEEERRLMYVAMTRAERCLFLSASEFRRGRPSEASRFLGEVQSAIAL</sequence>
<keyword evidence="5 12" id="KW-0067">ATP-binding</keyword>
<dbReference type="PANTHER" id="PTHR11070">
    <property type="entry name" value="UVRD / RECB / PCRA DNA HELICASE FAMILY MEMBER"/>
    <property type="match status" value="1"/>
</dbReference>
<dbReference type="EC" id="5.6.2.4" evidence="9"/>
<dbReference type="InterPro" id="IPR014016">
    <property type="entry name" value="UvrD-like_ATP-bd"/>
</dbReference>
<keyword evidence="7" id="KW-0413">Isomerase</keyword>
<dbReference type="RefSeq" id="WP_144682011.1">
    <property type="nucleotide sequence ID" value="NZ_VLLC01000002.1"/>
</dbReference>
<evidence type="ECO:0000256" key="7">
    <source>
        <dbReference type="ARBA" id="ARBA00023235"/>
    </source>
</evidence>
<dbReference type="Proteomes" id="UP000318307">
    <property type="component" value="Unassembled WGS sequence"/>
</dbReference>
<comment type="catalytic activity">
    <reaction evidence="11">
        <text>ATP + H2O = ADP + phosphate + H(+)</text>
        <dbReference type="Rhea" id="RHEA:13065"/>
        <dbReference type="ChEBI" id="CHEBI:15377"/>
        <dbReference type="ChEBI" id="CHEBI:15378"/>
        <dbReference type="ChEBI" id="CHEBI:30616"/>
        <dbReference type="ChEBI" id="CHEBI:43474"/>
        <dbReference type="ChEBI" id="CHEBI:456216"/>
        <dbReference type="EC" id="5.6.2.4"/>
    </reaction>
</comment>
<dbReference type="PROSITE" id="PS51198">
    <property type="entry name" value="UVRD_HELICASE_ATP_BIND"/>
    <property type="match status" value="1"/>
</dbReference>
<dbReference type="InterPro" id="IPR013986">
    <property type="entry name" value="DExx_box_DNA_helicase_dom_sf"/>
</dbReference>
<proteinExistence type="inferred from homology"/>
<evidence type="ECO:0000256" key="12">
    <source>
        <dbReference type="PROSITE-ProRule" id="PRU00560"/>
    </source>
</evidence>
<dbReference type="CDD" id="cd17932">
    <property type="entry name" value="DEXQc_UvrD"/>
    <property type="match status" value="1"/>
</dbReference>
<evidence type="ECO:0000313" key="16">
    <source>
        <dbReference type="Proteomes" id="UP000318307"/>
    </source>
</evidence>
<dbReference type="InterPro" id="IPR014017">
    <property type="entry name" value="DNA_helicase_UvrD-like_C"/>
</dbReference>
<dbReference type="AlphaFoldDB" id="A0A562S6A7"/>
<evidence type="ECO:0000256" key="4">
    <source>
        <dbReference type="ARBA" id="ARBA00022806"/>
    </source>
</evidence>
<evidence type="ECO:0000256" key="2">
    <source>
        <dbReference type="ARBA" id="ARBA00022741"/>
    </source>
</evidence>
<comment type="similarity">
    <text evidence="1">Belongs to the helicase family. UvrD subfamily.</text>
</comment>
<dbReference type="InterPro" id="IPR000212">
    <property type="entry name" value="DNA_helicase_UvrD/REP"/>
</dbReference>
<evidence type="ECO:0000256" key="5">
    <source>
        <dbReference type="ARBA" id="ARBA00022840"/>
    </source>
</evidence>
<protein>
    <recommendedName>
        <fullName evidence="9">DNA 3'-5' helicase</fullName>
        <ecNumber evidence="9">5.6.2.4</ecNumber>
    </recommendedName>
    <alternativeName>
        <fullName evidence="10">DNA 3'-5' helicase II</fullName>
    </alternativeName>
</protein>
<reference evidence="15 16" key="1">
    <citation type="submission" date="2019-07" db="EMBL/GenBank/DDBJ databases">
        <title>Genome sequencing of 100 strains of the haloalkaliphilic chemolithoautotrophic sulfur-oxidizing bacterium Thioalkalivibrio.</title>
        <authorList>
            <person name="Muyzer G."/>
        </authorList>
    </citation>
    <scope>NUCLEOTIDE SEQUENCE [LARGE SCALE GENOMIC DNA]</scope>
    <source>
        <strain evidence="15 16">ASO4-4</strain>
    </source>
</reference>